<evidence type="ECO:0000259" key="1">
    <source>
        <dbReference type="Pfam" id="PF07727"/>
    </source>
</evidence>
<comment type="caution">
    <text evidence="2">The sequence shown here is derived from an EMBL/GenBank/DDBJ whole genome shotgun (WGS) entry which is preliminary data.</text>
</comment>
<dbReference type="EMBL" id="BSYR01000003">
    <property type="protein sequence ID" value="GMI65421.1"/>
    <property type="molecule type" value="Genomic_DNA"/>
</dbReference>
<dbReference type="InterPro" id="IPR013103">
    <property type="entry name" value="RVT_2"/>
</dbReference>
<dbReference type="PANTHER" id="PTHR11439">
    <property type="entry name" value="GAG-POL-RELATED RETROTRANSPOSON"/>
    <property type="match status" value="1"/>
</dbReference>
<sequence length="198" mass="22693">MIYVDDIIVVGDNFTEVNFVIGDINDEFSLNDFGQLSFFLGMKVLQFSIGMLLSQKKYIVDLLTRTNMLGSTPTPILMVVTHKLKANDGQPFSYIQLYRSTVGGLQYVTLTRLDILYVVNKVSQYINHPHDTHWRAVKRILRYLNRTVDHGIVFSSSSPLNLVCYVDADWASSVEDRRSTSCYCIYLRNNTIAWCSKK</sequence>
<keyword evidence="2" id="KW-0418">Kinase</keyword>
<organism evidence="2 3">
    <name type="scientific">Hibiscus trionum</name>
    <name type="common">Flower of an hour</name>
    <dbReference type="NCBI Taxonomy" id="183268"/>
    <lineage>
        <taxon>Eukaryota</taxon>
        <taxon>Viridiplantae</taxon>
        <taxon>Streptophyta</taxon>
        <taxon>Embryophyta</taxon>
        <taxon>Tracheophyta</taxon>
        <taxon>Spermatophyta</taxon>
        <taxon>Magnoliopsida</taxon>
        <taxon>eudicotyledons</taxon>
        <taxon>Gunneridae</taxon>
        <taxon>Pentapetalae</taxon>
        <taxon>rosids</taxon>
        <taxon>malvids</taxon>
        <taxon>Malvales</taxon>
        <taxon>Malvaceae</taxon>
        <taxon>Malvoideae</taxon>
        <taxon>Hibiscus</taxon>
    </lineage>
</organism>
<dbReference type="AlphaFoldDB" id="A0A9W7LIF6"/>
<evidence type="ECO:0000313" key="2">
    <source>
        <dbReference type="EMBL" id="GMI65421.1"/>
    </source>
</evidence>
<evidence type="ECO:0000313" key="3">
    <source>
        <dbReference type="Proteomes" id="UP001165190"/>
    </source>
</evidence>
<dbReference type="GO" id="GO:0016301">
    <property type="term" value="F:kinase activity"/>
    <property type="evidence" value="ECO:0007669"/>
    <property type="project" value="UniProtKB-KW"/>
</dbReference>
<dbReference type="Proteomes" id="UP001165190">
    <property type="component" value="Unassembled WGS sequence"/>
</dbReference>
<keyword evidence="2" id="KW-0808">Transferase</keyword>
<feature type="domain" description="Reverse transcriptase Ty1/copia-type" evidence="1">
    <location>
        <begin position="2"/>
        <end position="75"/>
    </location>
</feature>
<name>A0A9W7LIF6_HIBTR</name>
<dbReference type="PANTHER" id="PTHR11439:SF455">
    <property type="entry name" value="RLK (RECEPTOR-LIKE PROTEIN KINASE) 8, PUTATIVE-RELATED"/>
    <property type="match status" value="1"/>
</dbReference>
<gene>
    <name evidence="2" type="ORF">HRI_000211400</name>
</gene>
<keyword evidence="3" id="KW-1185">Reference proteome</keyword>
<proteinExistence type="predicted"/>
<dbReference type="Pfam" id="PF07727">
    <property type="entry name" value="RVT_2"/>
    <property type="match status" value="1"/>
</dbReference>
<reference evidence="2" key="1">
    <citation type="submission" date="2023-05" db="EMBL/GenBank/DDBJ databases">
        <title>Genome and transcriptome analyses reveal genes involved in the formation of fine ridges on petal epidermal cells in Hibiscus trionum.</title>
        <authorList>
            <person name="Koshimizu S."/>
            <person name="Masuda S."/>
            <person name="Ishii T."/>
            <person name="Shirasu K."/>
            <person name="Hoshino A."/>
            <person name="Arita M."/>
        </authorList>
    </citation>
    <scope>NUCLEOTIDE SEQUENCE</scope>
    <source>
        <strain evidence="2">Hamamatsu line</strain>
    </source>
</reference>
<protein>
    <submittedName>
        <fullName evidence="2">Cysteine-rich RLK (RECEPTOR-like protein kinase) 8</fullName>
    </submittedName>
</protein>
<accession>A0A9W7LIF6</accession>
<dbReference type="OrthoDB" id="999640at2759"/>